<accession>A0A0K2TPL0</accession>
<name>A0A0K2TPL0_LEPSM</name>
<protein>
    <submittedName>
        <fullName evidence="1">Uncharacterized protein</fullName>
    </submittedName>
</protein>
<dbReference type="AlphaFoldDB" id="A0A0K2TPL0"/>
<reference evidence="1" key="1">
    <citation type="submission" date="2014-05" db="EMBL/GenBank/DDBJ databases">
        <authorList>
            <person name="Chronopoulou M."/>
        </authorList>
    </citation>
    <scope>NUCLEOTIDE SEQUENCE</scope>
    <source>
        <tissue evidence="1">Whole organism</tissue>
    </source>
</reference>
<evidence type="ECO:0000313" key="1">
    <source>
        <dbReference type="EMBL" id="CDW27602.1"/>
    </source>
</evidence>
<organism evidence="1">
    <name type="scientific">Lepeophtheirus salmonis</name>
    <name type="common">Salmon louse</name>
    <name type="synonym">Caligus salmonis</name>
    <dbReference type="NCBI Taxonomy" id="72036"/>
    <lineage>
        <taxon>Eukaryota</taxon>
        <taxon>Metazoa</taxon>
        <taxon>Ecdysozoa</taxon>
        <taxon>Arthropoda</taxon>
        <taxon>Crustacea</taxon>
        <taxon>Multicrustacea</taxon>
        <taxon>Hexanauplia</taxon>
        <taxon>Copepoda</taxon>
        <taxon>Siphonostomatoida</taxon>
        <taxon>Caligidae</taxon>
        <taxon>Lepeophtheirus</taxon>
    </lineage>
</organism>
<sequence length="64" mass="8163">MVEWKPIFRYIYKYIYNCIIQGFLHSNNMDITIYHFIFLLYNNNIYKYALERFVRQLFLNFDYN</sequence>
<proteinExistence type="predicted"/>
<dbReference type="EMBL" id="HACA01010241">
    <property type="protein sequence ID" value="CDW27602.1"/>
    <property type="molecule type" value="Transcribed_RNA"/>
</dbReference>